<dbReference type="EMBL" id="LIIN01000219">
    <property type="protein sequence ID" value="KZX19753.1"/>
    <property type="molecule type" value="Genomic_DNA"/>
</dbReference>
<proteinExistence type="predicted"/>
<evidence type="ECO:0000313" key="4">
    <source>
        <dbReference type="Proteomes" id="UP000076717"/>
    </source>
</evidence>
<name>A0A162F6Q3_9MICO</name>
<dbReference type="InterPro" id="IPR021214">
    <property type="entry name" value="DUF2568"/>
</dbReference>
<feature type="transmembrane region" description="Helical" evidence="1">
    <location>
        <begin position="103"/>
        <end position="120"/>
    </location>
</feature>
<evidence type="ECO:0000313" key="2">
    <source>
        <dbReference type="EMBL" id="KZX19753.1"/>
    </source>
</evidence>
<evidence type="ECO:0000313" key="5">
    <source>
        <dbReference type="Proteomes" id="UP000465031"/>
    </source>
</evidence>
<keyword evidence="1" id="KW-1133">Transmembrane helix</keyword>
<reference evidence="5" key="2">
    <citation type="submission" date="2019-12" db="EMBL/GenBank/DDBJ databases">
        <title>Complete and draft genome sequences of new strains and members of some known species of the genus Rathayibacter isolated from plants.</title>
        <authorList>
            <person name="Tarlachkov S.V."/>
            <person name="Starodumova I.P."/>
            <person name="Dorofeeva L.V."/>
            <person name="Prisyazhnaya N.V."/>
            <person name="Leyn S."/>
            <person name="Zlamal J."/>
            <person name="Elan M."/>
            <person name="Osterman A.L."/>
            <person name="Nadler S."/>
            <person name="Subbotin S.A."/>
            <person name="Evtushenko L.I."/>
        </authorList>
    </citation>
    <scope>NUCLEOTIDE SEQUENCE [LARGE SCALE GENOMIC DNA]</scope>
    <source>
        <strain evidence="5">VKM Ac-2761</strain>
    </source>
</reference>
<protein>
    <submittedName>
        <fullName evidence="3">DUF2568 domain-containing protein</fullName>
    </submittedName>
</protein>
<gene>
    <name evidence="2" type="ORF">ACH61_03151</name>
    <name evidence="3" type="ORF">GSU10_11590</name>
</gene>
<keyword evidence="4" id="KW-1185">Reference proteome</keyword>
<reference evidence="3" key="3">
    <citation type="submission" date="2019-12" db="EMBL/GenBank/DDBJ databases">
        <title>Complete and Draft Genome Sequences of New Strains and Members of Some Known Species of the Genus Rathayibacter isolated from Plants.</title>
        <authorList>
            <person name="Tarlachkov S.V."/>
            <person name="Starodumova I.P."/>
            <person name="Dorofeeva L.V."/>
            <person name="Prisyazhnaya N.V."/>
            <person name="Leyn S.A."/>
            <person name="Zlamal J.E."/>
            <person name="Elane M.L."/>
            <person name="Osterman A.L."/>
            <person name="Nadler S.A."/>
            <person name="Subbotin S.A."/>
            <person name="Evtushenko L.I."/>
        </authorList>
    </citation>
    <scope>NUCLEOTIDE SEQUENCE</scope>
    <source>
        <strain evidence="3">VKM Ac-2761</strain>
    </source>
</reference>
<dbReference type="OrthoDB" id="5076471at2"/>
<dbReference type="Proteomes" id="UP000076717">
    <property type="component" value="Unassembled WGS sequence"/>
</dbReference>
<feature type="transmembrane region" description="Helical" evidence="1">
    <location>
        <begin position="22"/>
        <end position="42"/>
    </location>
</feature>
<evidence type="ECO:0000256" key="1">
    <source>
        <dbReference type="SAM" id="Phobius"/>
    </source>
</evidence>
<dbReference type="AlphaFoldDB" id="A0A162F6Q3"/>
<dbReference type="EMBL" id="CP047186">
    <property type="protein sequence ID" value="QHC56211.1"/>
    <property type="molecule type" value="Genomic_DNA"/>
</dbReference>
<accession>A0A162F6Q3</accession>
<organism evidence="2 4">
    <name type="scientific">Rathayibacter tanaceti</name>
    <dbReference type="NCBI Taxonomy" id="1671680"/>
    <lineage>
        <taxon>Bacteria</taxon>
        <taxon>Bacillati</taxon>
        <taxon>Actinomycetota</taxon>
        <taxon>Actinomycetes</taxon>
        <taxon>Micrococcales</taxon>
        <taxon>Microbacteriaceae</taxon>
        <taxon>Rathayibacter</taxon>
    </lineage>
</organism>
<feature type="transmembrane region" description="Helical" evidence="1">
    <location>
        <begin position="79"/>
        <end position="97"/>
    </location>
</feature>
<reference evidence="2 4" key="1">
    <citation type="submission" date="2015-08" db="EMBL/GenBank/DDBJ databases">
        <title>Draft Genome Sequence of Rathayibacter sp. Strain VKM Ac-2596 Isolated from Leaf Gall Induced by Plant-Parasitic Nematodes.</title>
        <authorList>
            <person name="Vasilenko O.V."/>
            <person name="Starodumova I.P."/>
            <person name="Tarlachkov S.V."/>
            <person name="Dorofeeva L.V."/>
            <person name="Evtushenko L.I."/>
        </authorList>
    </citation>
    <scope>NUCLEOTIDE SEQUENCE [LARGE SCALE GENOMIC DNA]</scope>
    <source>
        <strain evidence="2 4">VKM Ac-2596</strain>
    </source>
</reference>
<sequence length="124" mass="12918">MVGVNRAGADDATTPIAIGPNAVLRFLLELVALVTFTVWGFASWSLPWNIVVGLGAPVLAALVWALFLSPRAVLAIDVYGRSLIELLLMGAAALAWLDLGQPIVALVFGVLAVISGVVAGRRSL</sequence>
<feature type="transmembrane region" description="Helical" evidence="1">
    <location>
        <begin position="48"/>
        <end position="67"/>
    </location>
</feature>
<keyword evidence="1" id="KW-0472">Membrane</keyword>
<dbReference type="KEGG" id="rte:GSU10_11590"/>
<keyword evidence="1" id="KW-0812">Transmembrane</keyword>
<dbReference type="Pfam" id="PF10823">
    <property type="entry name" value="DUF2568"/>
    <property type="match status" value="1"/>
</dbReference>
<dbReference type="Proteomes" id="UP000465031">
    <property type="component" value="Chromosome"/>
</dbReference>
<evidence type="ECO:0000313" key="3">
    <source>
        <dbReference type="EMBL" id="QHC56211.1"/>
    </source>
</evidence>